<accession>E6UJY2</accession>
<dbReference type="Proteomes" id="UP000006919">
    <property type="component" value="Plasmid pRUMAL01"/>
</dbReference>
<dbReference type="EMBL" id="CP002404">
    <property type="protein sequence ID" value="ADU23978.1"/>
    <property type="molecule type" value="Genomic_DNA"/>
</dbReference>
<proteinExistence type="predicted"/>
<protein>
    <submittedName>
        <fullName evidence="1">Uncharacterized protein</fullName>
    </submittedName>
</protein>
<sequence>MIYKIDKNCILYYQYIKELESNFAFEDRIQKLCKITGRSRSDLAIKIECNRRAFLNITWKDGEPVDFDFSGININDLNITPREYHESNINKYLDKKVAAKLKAPLNYEYFLINTALFIELPDLADVTFKFRVNGLELLNEQEDIAITYARNMVQSLIEDVSYVY</sequence>
<geneLocation type="plasmid" evidence="1 2">
    <name>pRUMAL01</name>
</geneLocation>
<dbReference type="KEGG" id="ral:Rumal_3536"/>
<dbReference type="AlphaFoldDB" id="E6UJY2"/>
<dbReference type="RefSeq" id="WP_013483527.1">
    <property type="nucleotide sequence ID" value="NC_014824.1"/>
</dbReference>
<gene>
    <name evidence="1" type="ordered locus">Rumal_3536</name>
</gene>
<keyword evidence="1" id="KW-0614">Plasmid</keyword>
<reference evidence="2" key="1">
    <citation type="journal article" date="2011" name="J. Bacteriol.">
        <title>Complete genome of the cellulolytic ruminal bacterium Ruminococcus albus 7.</title>
        <authorList>
            <person name="Suen G."/>
            <person name="Stevenson D.M."/>
            <person name="Bruce D.C."/>
            <person name="Chertkov O."/>
            <person name="Copeland A."/>
            <person name="Cheng J.F."/>
            <person name="Detter C."/>
            <person name="Detter J.C."/>
            <person name="Goodwin L.A."/>
            <person name="Han C.S."/>
            <person name="Hauser L.J."/>
            <person name="Ivanova N.N."/>
            <person name="Kyrpides N.C."/>
            <person name="Land M.L."/>
            <person name="Lapidus A."/>
            <person name="Lucas S."/>
            <person name="Ovchinnikova G."/>
            <person name="Pitluck S."/>
            <person name="Tapia R."/>
            <person name="Woyke T."/>
            <person name="Boyum J."/>
            <person name="Mead D."/>
            <person name="Weimer P.J."/>
        </authorList>
    </citation>
    <scope>NUCLEOTIDE SEQUENCE [LARGE SCALE GENOMIC DNA]</scope>
    <source>
        <strain evidence="2">ATCC 27210 / DSM 20455 / JCM 14654 / NCDO 2250 / 7</strain>
        <plasmid evidence="2">pRUMAL01</plasmid>
    </source>
</reference>
<name>E6UJY2_RUMA7</name>
<evidence type="ECO:0000313" key="1">
    <source>
        <dbReference type="EMBL" id="ADU23978.1"/>
    </source>
</evidence>
<organism evidence="1 2">
    <name type="scientific">Ruminococcus albus (strain ATCC 27210 / DSM 20455 / JCM 14654 / NCDO 2250 / 7)</name>
    <dbReference type="NCBI Taxonomy" id="697329"/>
    <lineage>
        <taxon>Bacteria</taxon>
        <taxon>Bacillati</taxon>
        <taxon>Bacillota</taxon>
        <taxon>Clostridia</taxon>
        <taxon>Eubacteriales</taxon>
        <taxon>Oscillospiraceae</taxon>
        <taxon>Ruminococcus</taxon>
    </lineage>
</organism>
<evidence type="ECO:0000313" key="2">
    <source>
        <dbReference type="Proteomes" id="UP000006919"/>
    </source>
</evidence>
<dbReference type="HOGENOM" id="CLU_1617795_0_0_9"/>